<feature type="non-terminal residue" evidence="1">
    <location>
        <position position="1"/>
    </location>
</feature>
<dbReference type="OrthoDB" id="2357415at2759"/>
<name>A0A9N9EIF1_9GLOM</name>
<protein>
    <submittedName>
        <fullName evidence="1">12866_t:CDS:1</fullName>
    </submittedName>
</protein>
<gene>
    <name evidence="1" type="ORF">AGERDE_LOCUS12345</name>
</gene>
<proteinExistence type="predicted"/>
<dbReference type="AlphaFoldDB" id="A0A9N9EIF1"/>
<dbReference type="Proteomes" id="UP000789831">
    <property type="component" value="Unassembled WGS sequence"/>
</dbReference>
<reference evidence="1" key="1">
    <citation type="submission" date="2021-06" db="EMBL/GenBank/DDBJ databases">
        <authorList>
            <person name="Kallberg Y."/>
            <person name="Tangrot J."/>
            <person name="Rosling A."/>
        </authorList>
    </citation>
    <scope>NUCLEOTIDE SEQUENCE</scope>
    <source>
        <strain evidence="1">MT106</strain>
    </source>
</reference>
<comment type="caution">
    <text evidence="1">The sequence shown here is derived from an EMBL/GenBank/DDBJ whole genome shotgun (WGS) entry which is preliminary data.</text>
</comment>
<evidence type="ECO:0000313" key="2">
    <source>
        <dbReference type="Proteomes" id="UP000789831"/>
    </source>
</evidence>
<organism evidence="1 2">
    <name type="scientific">Ambispora gerdemannii</name>
    <dbReference type="NCBI Taxonomy" id="144530"/>
    <lineage>
        <taxon>Eukaryota</taxon>
        <taxon>Fungi</taxon>
        <taxon>Fungi incertae sedis</taxon>
        <taxon>Mucoromycota</taxon>
        <taxon>Glomeromycotina</taxon>
        <taxon>Glomeromycetes</taxon>
        <taxon>Archaeosporales</taxon>
        <taxon>Ambisporaceae</taxon>
        <taxon>Ambispora</taxon>
    </lineage>
</organism>
<dbReference type="EMBL" id="CAJVPL010008146">
    <property type="protein sequence ID" value="CAG8673084.1"/>
    <property type="molecule type" value="Genomic_DNA"/>
</dbReference>
<accession>A0A9N9EIF1</accession>
<sequence>IKGECYPPQRRSTTLKKSTDCKYCDLNSQYIEILDTRLDDFEGIFDRMAQQNKEEEVKVMPDFSSL</sequence>
<evidence type="ECO:0000313" key="1">
    <source>
        <dbReference type="EMBL" id="CAG8673084.1"/>
    </source>
</evidence>
<feature type="non-terminal residue" evidence="1">
    <location>
        <position position="66"/>
    </location>
</feature>
<keyword evidence="2" id="KW-1185">Reference proteome</keyword>